<dbReference type="InterPro" id="IPR029063">
    <property type="entry name" value="SAM-dependent_MTases_sf"/>
</dbReference>
<dbReference type="OrthoDB" id="1018at2157"/>
<dbReference type="AlphaFoldDB" id="A0A2H1FHS3"/>
<dbReference type="EMBL" id="LT841358">
    <property type="protein sequence ID" value="SMH72315.1"/>
    <property type="molecule type" value="Genomic_DNA"/>
</dbReference>
<evidence type="ECO:0008006" key="3">
    <source>
        <dbReference type="Google" id="ProtNLM"/>
    </source>
</evidence>
<evidence type="ECO:0000313" key="1">
    <source>
        <dbReference type="EMBL" id="SMH72315.1"/>
    </source>
</evidence>
<dbReference type="CDD" id="cd02440">
    <property type="entry name" value="AdoMet_MTases"/>
    <property type="match status" value="1"/>
</dbReference>
<reference evidence="2" key="1">
    <citation type="submission" date="2017-03" db="EMBL/GenBank/DDBJ databases">
        <authorList>
            <person name="Herbold C."/>
        </authorList>
    </citation>
    <scope>NUCLEOTIDE SEQUENCE [LARGE SCALE GENOMIC DNA]</scope>
</reference>
<accession>A0A2H1FHS3</accession>
<name>A0A2H1FHS3_9ARCH</name>
<dbReference type="SUPFAM" id="SSF53335">
    <property type="entry name" value="S-adenosyl-L-methionine-dependent methyltransferases"/>
    <property type="match status" value="1"/>
</dbReference>
<protein>
    <recommendedName>
        <fullName evidence="3">Methyltransferase type 11</fullName>
    </recommendedName>
</protein>
<gene>
    <name evidence="1" type="ORF">NCS_30155</name>
</gene>
<sequence length="302" mass="34992">MNNLNLHKGKPIWKSKKYSVVDCIRCGFCHLNPIPELKDLEKMYAHHFYQSMKPKYIKKDESELSYWNITFDDKLDTIESKIRKKKKKILDIGCGPGFFLKRAKERGWNVLGVEPSTTAARYAKSNGIPIIESLFEQYQSHTSDKFDAIHSKFLLEHVIDPSGTCKSCYNLLNKGGIVCFEVPNDFNILQNIVIKTMKKPYYWVASPEHVNYFTPKSLTSLLRKSGFKIVYTESTFPLELFLLFGLDYVGNDKVGQKIHGMRMKLETAIRSSGYNELKRELYNYLAHKGLGREFIVYAQKNK</sequence>
<dbReference type="Pfam" id="PF13489">
    <property type="entry name" value="Methyltransf_23"/>
    <property type="match status" value="1"/>
</dbReference>
<dbReference type="PANTHER" id="PTHR43861:SF6">
    <property type="entry name" value="METHYLTRANSFERASE TYPE 11"/>
    <property type="match status" value="1"/>
</dbReference>
<dbReference type="RefSeq" id="WP_157928109.1">
    <property type="nucleotide sequence ID" value="NZ_LT841358.1"/>
</dbReference>
<proteinExistence type="predicted"/>
<organism evidence="1 2">
    <name type="scientific">Candidatus Nitrosotalea okcheonensis</name>
    <dbReference type="NCBI Taxonomy" id="1903276"/>
    <lineage>
        <taxon>Archaea</taxon>
        <taxon>Nitrososphaerota</taxon>
        <taxon>Nitrososphaeria</taxon>
        <taxon>Nitrosotaleales</taxon>
        <taxon>Nitrosotaleaceae</taxon>
        <taxon>Nitrosotalea</taxon>
    </lineage>
</organism>
<evidence type="ECO:0000313" key="2">
    <source>
        <dbReference type="Proteomes" id="UP000230607"/>
    </source>
</evidence>
<dbReference type="Gene3D" id="3.40.50.150">
    <property type="entry name" value="Vaccinia Virus protein VP39"/>
    <property type="match status" value="1"/>
</dbReference>
<dbReference type="Proteomes" id="UP000230607">
    <property type="component" value="Chromosome 1"/>
</dbReference>
<keyword evidence="2" id="KW-1185">Reference proteome</keyword>
<dbReference type="PANTHER" id="PTHR43861">
    <property type="entry name" value="TRANS-ACONITATE 2-METHYLTRANSFERASE-RELATED"/>
    <property type="match status" value="1"/>
</dbReference>